<sequence length="138" mass="16551">MDLKAERPTKKQRLMTDDILDLMTERVLHKNINPEQCCRLNTEVRARIRIYKADWYSQECTEIEKFGRKHDMFNLYKKVKEVTGLQKWKATNSSVDESGKIISDPEEQLMKWKGYVERLFADNRPENHKWTPPQDHQL</sequence>
<protein>
    <submittedName>
        <fullName evidence="1">Uncharacterized protein</fullName>
    </submittedName>
</protein>
<dbReference type="Proteomes" id="UP001516400">
    <property type="component" value="Unassembled WGS sequence"/>
</dbReference>
<keyword evidence="2" id="KW-1185">Reference proteome</keyword>
<name>A0ABD2NZ12_9CUCU</name>
<accession>A0ABD2NZ12</accession>
<comment type="caution">
    <text evidence="1">The sequence shown here is derived from an EMBL/GenBank/DDBJ whole genome shotgun (WGS) entry which is preliminary data.</text>
</comment>
<gene>
    <name evidence="1" type="ORF">HHI36_018119</name>
</gene>
<reference evidence="1 2" key="1">
    <citation type="journal article" date="2021" name="BMC Biol.">
        <title>Horizontally acquired antibacterial genes associated with adaptive radiation of ladybird beetles.</title>
        <authorList>
            <person name="Li H.S."/>
            <person name="Tang X.F."/>
            <person name="Huang Y.H."/>
            <person name="Xu Z.Y."/>
            <person name="Chen M.L."/>
            <person name="Du X.Y."/>
            <person name="Qiu B.Y."/>
            <person name="Chen P.T."/>
            <person name="Zhang W."/>
            <person name="Slipinski A."/>
            <person name="Escalona H.E."/>
            <person name="Waterhouse R.M."/>
            <person name="Zwick A."/>
            <person name="Pang H."/>
        </authorList>
    </citation>
    <scope>NUCLEOTIDE SEQUENCE [LARGE SCALE GENOMIC DNA]</scope>
    <source>
        <strain evidence="1">SYSU2018</strain>
    </source>
</reference>
<evidence type="ECO:0000313" key="2">
    <source>
        <dbReference type="Proteomes" id="UP001516400"/>
    </source>
</evidence>
<dbReference type="EMBL" id="JABFTP020000165">
    <property type="protein sequence ID" value="KAL3283951.1"/>
    <property type="molecule type" value="Genomic_DNA"/>
</dbReference>
<proteinExistence type="predicted"/>
<organism evidence="1 2">
    <name type="scientific">Cryptolaemus montrouzieri</name>
    <dbReference type="NCBI Taxonomy" id="559131"/>
    <lineage>
        <taxon>Eukaryota</taxon>
        <taxon>Metazoa</taxon>
        <taxon>Ecdysozoa</taxon>
        <taxon>Arthropoda</taxon>
        <taxon>Hexapoda</taxon>
        <taxon>Insecta</taxon>
        <taxon>Pterygota</taxon>
        <taxon>Neoptera</taxon>
        <taxon>Endopterygota</taxon>
        <taxon>Coleoptera</taxon>
        <taxon>Polyphaga</taxon>
        <taxon>Cucujiformia</taxon>
        <taxon>Coccinelloidea</taxon>
        <taxon>Coccinellidae</taxon>
        <taxon>Scymninae</taxon>
        <taxon>Scymnini</taxon>
        <taxon>Cryptolaemus</taxon>
    </lineage>
</organism>
<evidence type="ECO:0000313" key="1">
    <source>
        <dbReference type="EMBL" id="KAL3283951.1"/>
    </source>
</evidence>
<dbReference type="AlphaFoldDB" id="A0ABD2NZ12"/>